<sequence>MIGDKLRYLREKNGYTQRKVADFLNIDRSTYSYYETGKTRPDIETLKKLANLFHVSIDYIAENNVRLRNEGAAYTTRSSSVEPLSDMEENIIQLYRNLAQEDRQKVGDMVIQILSGERKE</sequence>
<dbReference type="InterPro" id="IPR001387">
    <property type="entry name" value="Cro/C1-type_HTH"/>
</dbReference>
<name>A0ABV1E4B3_9FIRM</name>
<feature type="domain" description="HTH cro/C1-type" evidence="2">
    <location>
        <begin position="6"/>
        <end position="60"/>
    </location>
</feature>
<gene>
    <name evidence="3" type="ORF">WMO26_11730</name>
</gene>
<evidence type="ECO:0000259" key="2">
    <source>
        <dbReference type="PROSITE" id="PS50943"/>
    </source>
</evidence>
<dbReference type="PANTHER" id="PTHR46558:SF11">
    <property type="entry name" value="HTH-TYPE TRANSCRIPTIONAL REGULATOR XRE"/>
    <property type="match status" value="1"/>
</dbReference>
<dbReference type="SUPFAM" id="SSF47413">
    <property type="entry name" value="lambda repressor-like DNA-binding domains"/>
    <property type="match status" value="1"/>
</dbReference>
<comment type="caution">
    <text evidence="3">The sequence shown here is derived from an EMBL/GenBank/DDBJ whole genome shotgun (WGS) entry which is preliminary data.</text>
</comment>
<evidence type="ECO:0000256" key="1">
    <source>
        <dbReference type="ARBA" id="ARBA00023125"/>
    </source>
</evidence>
<dbReference type="RefSeq" id="WP_349220616.1">
    <property type="nucleotide sequence ID" value="NZ_JBBMFD010000027.1"/>
</dbReference>
<reference evidence="3 4" key="1">
    <citation type="submission" date="2024-03" db="EMBL/GenBank/DDBJ databases">
        <title>Human intestinal bacterial collection.</title>
        <authorList>
            <person name="Pauvert C."/>
            <person name="Hitch T.C.A."/>
            <person name="Clavel T."/>
        </authorList>
    </citation>
    <scope>NUCLEOTIDE SEQUENCE [LARGE SCALE GENOMIC DNA]</scope>
    <source>
        <strain evidence="3 4">CLA-JM-H44</strain>
    </source>
</reference>
<dbReference type="Proteomes" id="UP001489509">
    <property type="component" value="Unassembled WGS sequence"/>
</dbReference>
<dbReference type="EMBL" id="JBBMFD010000027">
    <property type="protein sequence ID" value="MEQ2441497.1"/>
    <property type="molecule type" value="Genomic_DNA"/>
</dbReference>
<keyword evidence="4" id="KW-1185">Reference proteome</keyword>
<keyword evidence="1" id="KW-0238">DNA-binding</keyword>
<dbReference type="Pfam" id="PF01381">
    <property type="entry name" value="HTH_3"/>
    <property type="match status" value="1"/>
</dbReference>
<organism evidence="3 4">
    <name type="scientific">Solibaculum intestinale</name>
    <dbReference type="NCBI Taxonomy" id="3133165"/>
    <lineage>
        <taxon>Bacteria</taxon>
        <taxon>Bacillati</taxon>
        <taxon>Bacillota</taxon>
        <taxon>Clostridia</taxon>
        <taxon>Eubacteriales</taxon>
        <taxon>Oscillospiraceae</taxon>
        <taxon>Solibaculum</taxon>
    </lineage>
</organism>
<dbReference type="SMART" id="SM00530">
    <property type="entry name" value="HTH_XRE"/>
    <property type="match status" value="1"/>
</dbReference>
<dbReference type="PROSITE" id="PS50943">
    <property type="entry name" value="HTH_CROC1"/>
    <property type="match status" value="1"/>
</dbReference>
<dbReference type="PANTHER" id="PTHR46558">
    <property type="entry name" value="TRACRIPTIONAL REGULATORY PROTEIN-RELATED-RELATED"/>
    <property type="match status" value="1"/>
</dbReference>
<proteinExistence type="predicted"/>
<dbReference type="Gene3D" id="1.10.260.40">
    <property type="entry name" value="lambda repressor-like DNA-binding domains"/>
    <property type="match status" value="1"/>
</dbReference>
<evidence type="ECO:0000313" key="4">
    <source>
        <dbReference type="Proteomes" id="UP001489509"/>
    </source>
</evidence>
<protein>
    <submittedName>
        <fullName evidence="3">Helix-turn-helix transcriptional regulator</fullName>
    </submittedName>
</protein>
<dbReference type="InterPro" id="IPR010982">
    <property type="entry name" value="Lambda_DNA-bd_dom_sf"/>
</dbReference>
<dbReference type="CDD" id="cd00093">
    <property type="entry name" value="HTH_XRE"/>
    <property type="match status" value="1"/>
</dbReference>
<accession>A0ABV1E4B3</accession>
<evidence type="ECO:0000313" key="3">
    <source>
        <dbReference type="EMBL" id="MEQ2441497.1"/>
    </source>
</evidence>